<dbReference type="RefSeq" id="WP_084669941.1">
    <property type="nucleotide sequence ID" value="NZ_CP140152.1"/>
</dbReference>
<evidence type="ECO:0000313" key="1">
    <source>
        <dbReference type="EMBL" id="WQH03337.1"/>
    </source>
</evidence>
<dbReference type="EMBL" id="CP140152">
    <property type="protein sequence ID" value="WQH03337.1"/>
    <property type="molecule type" value="Genomic_DNA"/>
</dbReference>
<gene>
    <name evidence="1" type="ORF">SR858_20100</name>
</gene>
<dbReference type="Proteomes" id="UP001326110">
    <property type="component" value="Chromosome"/>
</dbReference>
<protein>
    <submittedName>
        <fullName evidence="1">DUF4288 domain-containing protein</fullName>
    </submittedName>
</protein>
<name>A0ABZ0XVW7_9BURK</name>
<evidence type="ECO:0000313" key="2">
    <source>
        <dbReference type="Proteomes" id="UP001326110"/>
    </source>
</evidence>
<keyword evidence="2" id="KW-1185">Reference proteome</keyword>
<reference evidence="1 2" key="1">
    <citation type="submission" date="2023-11" db="EMBL/GenBank/DDBJ databases">
        <title>MicrobeMod: A computational toolkit for identifying prokaryotic methylation and restriction-modification with nanopore sequencing.</title>
        <authorList>
            <person name="Crits-Christoph A."/>
            <person name="Kang S.C."/>
            <person name="Lee H."/>
            <person name="Ostrov N."/>
        </authorList>
    </citation>
    <scope>NUCLEOTIDE SEQUENCE [LARGE SCALE GENOMIC DNA]</scope>
    <source>
        <strain evidence="1 2">ATCC 25935</strain>
    </source>
</reference>
<proteinExistence type="predicted"/>
<organism evidence="1 2">
    <name type="scientific">Duganella zoogloeoides</name>
    <dbReference type="NCBI Taxonomy" id="75659"/>
    <lineage>
        <taxon>Bacteria</taxon>
        <taxon>Pseudomonadati</taxon>
        <taxon>Pseudomonadota</taxon>
        <taxon>Betaproteobacteria</taxon>
        <taxon>Burkholderiales</taxon>
        <taxon>Oxalobacteraceae</taxon>
        <taxon>Telluria group</taxon>
        <taxon>Duganella</taxon>
    </lineage>
</organism>
<sequence>MSNDSDISPVGWYLATYQLRFIELAHTANNDPERRFLIWENTILVKASGIDEVYDKAVTFGLENTSPYKGGPAGVDVQWIFEGIVDLLPIYEELGDGSEVAWGEYKRAFKTIRRGAISKEEARQNLARPTN</sequence>
<dbReference type="Pfam" id="PF14119">
    <property type="entry name" value="DUF4288"/>
    <property type="match status" value="1"/>
</dbReference>
<dbReference type="GeneID" id="43166881"/>
<dbReference type="InterPro" id="IPR025630">
    <property type="entry name" value="DUF4288"/>
</dbReference>
<accession>A0ABZ0XVW7</accession>